<reference evidence="2 3" key="1">
    <citation type="submission" date="2019-10" db="EMBL/GenBank/DDBJ databases">
        <title>Whole genome shotgun sequence of Acrocarpospora pleiomorpha NBRC 16267.</title>
        <authorList>
            <person name="Ichikawa N."/>
            <person name="Kimura A."/>
            <person name="Kitahashi Y."/>
            <person name="Komaki H."/>
            <person name="Oguchi A."/>
        </authorList>
    </citation>
    <scope>NUCLEOTIDE SEQUENCE [LARGE SCALE GENOMIC DNA]</scope>
    <source>
        <strain evidence="2 3">NBRC 16267</strain>
    </source>
</reference>
<protein>
    <recommendedName>
        <fullName evidence="1">AtuA-like ferredoxin-fold domain-containing protein</fullName>
    </recommendedName>
</protein>
<evidence type="ECO:0000259" key="1">
    <source>
        <dbReference type="Pfam" id="PF23544"/>
    </source>
</evidence>
<dbReference type="PANTHER" id="PTHR47708:SF2">
    <property type="entry name" value="SI:CH73-132F6.5"/>
    <property type="match status" value="1"/>
</dbReference>
<sequence length="131" mass="13818">MATGRGSVDVPLYRLAQARSGDKNDTSDITVFFPNAELFRLCDEQLSADAVRAFLAPLVLGSVDRYVIPNLFAYKFVCHAALGGGGSSSLRSDNLGKSMASALLRMAVRNVPAGLAESSPLFAGPPKKDVA</sequence>
<name>A0A5M3XCH4_9ACTN</name>
<dbReference type="EMBL" id="BLAF01000011">
    <property type="protein sequence ID" value="GES19365.1"/>
    <property type="molecule type" value="Genomic_DNA"/>
</dbReference>
<dbReference type="AlphaFoldDB" id="A0A5M3XCH4"/>
<dbReference type="RefSeq" id="WP_155344527.1">
    <property type="nucleotide sequence ID" value="NZ_BAAAHM010000007.1"/>
</dbReference>
<proteinExistence type="predicted"/>
<accession>A0A5M3XCH4</accession>
<dbReference type="OrthoDB" id="21390at2"/>
<feature type="domain" description="AtuA-like ferredoxin-fold" evidence="1">
    <location>
        <begin position="10"/>
        <end position="108"/>
    </location>
</feature>
<keyword evidence="3" id="KW-1185">Reference proteome</keyword>
<dbReference type="Pfam" id="PF23544">
    <property type="entry name" value="AtuA_ferredoxin"/>
    <property type="match status" value="1"/>
</dbReference>
<evidence type="ECO:0000313" key="2">
    <source>
        <dbReference type="EMBL" id="GES19365.1"/>
    </source>
</evidence>
<gene>
    <name evidence="2" type="ORF">Aple_022610</name>
</gene>
<dbReference type="PANTHER" id="PTHR47708">
    <property type="match status" value="1"/>
</dbReference>
<evidence type="ECO:0000313" key="3">
    <source>
        <dbReference type="Proteomes" id="UP000377595"/>
    </source>
</evidence>
<dbReference type="Proteomes" id="UP000377595">
    <property type="component" value="Unassembled WGS sequence"/>
</dbReference>
<organism evidence="2 3">
    <name type="scientific">Acrocarpospora pleiomorpha</name>
    <dbReference type="NCBI Taxonomy" id="90975"/>
    <lineage>
        <taxon>Bacteria</taxon>
        <taxon>Bacillati</taxon>
        <taxon>Actinomycetota</taxon>
        <taxon>Actinomycetes</taxon>
        <taxon>Streptosporangiales</taxon>
        <taxon>Streptosporangiaceae</taxon>
        <taxon>Acrocarpospora</taxon>
    </lineage>
</organism>
<comment type="caution">
    <text evidence="2">The sequence shown here is derived from an EMBL/GenBank/DDBJ whole genome shotgun (WGS) entry which is preliminary data.</text>
</comment>
<dbReference type="InterPro" id="IPR056362">
    <property type="entry name" value="AtuA-like_ferredoxin_dom"/>
</dbReference>